<feature type="compositionally biased region" description="Polar residues" evidence="1">
    <location>
        <begin position="27"/>
        <end position="50"/>
    </location>
</feature>
<feature type="compositionally biased region" description="Polar residues" evidence="1">
    <location>
        <begin position="67"/>
        <end position="76"/>
    </location>
</feature>
<feature type="region of interest" description="Disordered" evidence="1">
    <location>
        <begin position="1"/>
        <end position="76"/>
    </location>
</feature>
<evidence type="ECO:0000313" key="3">
    <source>
        <dbReference type="EMBL" id="PVH90355.1"/>
    </source>
</evidence>
<dbReference type="OrthoDB" id="5988651at2759"/>
<protein>
    <recommendedName>
        <fullName evidence="2">SMP domain-containing protein</fullName>
    </recommendedName>
</protein>
<keyword evidence="4" id="KW-1185">Reference proteome</keyword>
<dbReference type="EMBL" id="KZ806391">
    <property type="protein sequence ID" value="PVH90355.1"/>
    <property type="molecule type" value="Genomic_DNA"/>
</dbReference>
<evidence type="ECO:0000259" key="2">
    <source>
        <dbReference type="Pfam" id="PF04927"/>
    </source>
</evidence>
<dbReference type="Pfam" id="PF04927">
    <property type="entry name" value="SMP"/>
    <property type="match status" value="1"/>
</dbReference>
<proteinExistence type="predicted"/>
<evidence type="ECO:0000256" key="1">
    <source>
        <dbReference type="SAM" id="MobiDB-lite"/>
    </source>
</evidence>
<feature type="compositionally biased region" description="Low complexity" evidence="1">
    <location>
        <begin position="1"/>
        <end position="22"/>
    </location>
</feature>
<feature type="domain" description="SMP" evidence="2">
    <location>
        <begin position="22"/>
        <end position="64"/>
    </location>
</feature>
<dbReference type="Proteomes" id="UP000244855">
    <property type="component" value="Unassembled WGS sequence"/>
</dbReference>
<gene>
    <name evidence="3" type="ORF">DM02DRAFT_678662</name>
</gene>
<organism evidence="3 4">
    <name type="scientific">Periconia macrospinosa</name>
    <dbReference type="NCBI Taxonomy" id="97972"/>
    <lineage>
        <taxon>Eukaryota</taxon>
        <taxon>Fungi</taxon>
        <taxon>Dikarya</taxon>
        <taxon>Ascomycota</taxon>
        <taxon>Pezizomycotina</taxon>
        <taxon>Dothideomycetes</taxon>
        <taxon>Pleosporomycetidae</taxon>
        <taxon>Pleosporales</taxon>
        <taxon>Massarineae</taxon>
        <taxon>Periconiaceae</taxon>
        <taxon>Periconia</taxon>
    </lineage>
</organism>
<evidence type="ECO:0000313" key="4">
    <source>
        <dbReference type="Proteomes" id="UP000244855"/>
    </source>
</evidence>
<accession>A0A2V1CX93</accession>
<name>A0A2V1CX93_9PLEO</name>
<reference evidence="3 4" key="1">
    <citation type="journal article" date="2018" name="Sci. Rep.">
        <title>Comparative genomics provides insights into the lifestyle and reveals functional heterogeneity of dark septate endophytic fungi.</title>
        <authorList>
            <person name="Knapp D.G."/>
            <person name="Nemeth J.B."/>
            <person name="Barry K."/>
            <person name="Hainaut M."/>
            <person name="Henrissat B."/>
            <person name="Johnson J."/>
            <person name="Kuo A."/>
            <person name="Lim J.H.P."/>
            <person name="Lipzen A."/>
            <person name="Nolan M."/>
            <person name="Ohm R.A."/>
            <person name="Tamas L."/>
            <person name="Grigoriev I.V."/>
            <person name="Spatafora J.W."/>
            <person name="Nagy L.G."/>
            <person name="Kovacs G.M."/>
        </authorList>
    </citation>
    <scope>NUCLEOTIDE SEQUENCE [LARGE SCALE GENOMIC DNA]</scope>
    <source>
        <strain evidence="3 4">DSE2036</strain>
    </source>
</reference>
<dbReference type="AlphaFoldDB" id="A0A2V1CX93"/>
<sequence length="76" mass="7638">MPSSGSKPGTTGSAKGSSSGGAKFTPMTKSDASRIQSSQARSGGDMSSSGFAARAQSSRDRNANAGIGQQQNVERK</sequence>
<dbReference type="InterPro" id="IPR007011">
    <property type="entry name" value="LEA_SMP_dom"/>
</dbReference>